<sequence length="84" mass="9838">MMLQLLDTFLKRVEPCYELLISQVRRIDVEARPAIGPLLLSTSVVILEFRSIFFLQFRIYCGIGCCRYQSWHRGCEYSRQGCIS</sequence>
<dbReference type="AlphaFoldDB" id="A0A0J6SJU5"/>
<comment type="caution">
    <text evidence="1">The sequence shown here is derived from an EMBL/GenBank/DDBJ whole genome shotgun (WGS) entry which is preliminary data.</text>
</comment>
<keyword evidence="2" id="KW-1185">Reference proteome</keyword>
<dbReference type="Proteomes" id="UP000035955">
    <property type="component" value="Unassembled WGS sequence"/>
</dbReference>
<evidence type="ECO:0000313" key="2">
    <source>
        <dbReference type="Proteomes" id="UP000035955"/>
    </source>
</evidence>
<reference evidence="1 2" key="1">
    <citation type="submission" date="2015-03" db="EMBL/GenBank/DDBJ databases">
        <title>Genome sequencing of Methylobacterium variabile DSM 16961.</title>
        <authorList>
            <person name="Chaudhry V."/>
            <person name="Patil P.B."/>
        </authorList>
    </citation>
    <scope>NUCLEOTIDE SEQUENCE [LARGE SCALE GENOMIC DNA]</scope>
    <source>
        <strain evidence="1 2">DSM 16961</strain>
    </source>
</reference>
<gene>
    <name evidence="1" type="ORF">VQ02_20290</name>
</gene>
<protein>
    <submittedName>
        <fullName evidence="1">Uncharacterized protein</fullName>
    </submittedName>
</protein>
<dbReference type="EMBL" id="LABY01000148">
    <property type="protein sequence ID" value="KMO33648.1"/>
    <property type="molecule type" value="Genomic_DNA"/>
</dbReference>
<accession>A0A0J6SJU5</accession>
<organism evidence="1 2">
    <name type="scientific">Methylobacterium variabile</name>
    <dbReference type="NCBI Taxonomy" id="298794"/>
    <lineage>
        <taxon>Bacteria</taxon>
        <taxon>Pseudomonadati</taxon>
        <taxon>Pseudomonadota</taxon>
        <taxon>Alphaproteobacteria</taxon>
        <taxon>Hyphomicrobiales</taxon>
        <taxon>Methylobacteriaceae</taxon>
        <taxon>Methylobacterium</taxon>
    </lineage>
</organism>
<proteinExistence type="predicted"/>
<name>A0A0J6SJU5_9HYPH</name>
<evidence type="ECO:0000313" key="1">
    <source>
        <dbReference type="EMBL" id="KMO33648.1"/>
    </source>
</evidence>